<dbReference type="GO" id="GO:0005509">
    <property type="term" value="F:calcium ion binding"/>
    <property type="evidence" value="ECO:0007669"/>
    <property type="project" value="InterPro"/>
</dbReference>
<evidence type="ECO:0000313" key="4">
    <source>
        <dbReference type="Proteomes" id="UP000444318"/>
    </source>
</evidence>
<name>A0A843SHZ7_9BURK</name>
<feature type="region of interest" description="Disordered" evidence="1">
    <location>
        <begin position="50"/>
        <end position="180"/>
    </location>
</feature>
<evidence type="ECO:0000313" key="3">
    <source>
        <dbReference type="EMBL" id="MQA22902.1"/>
    </source>
</evidence>
<comment type="caution">
    <text evidence="3">The sequence shown here is derived from an EMBL/GenBank/DDBJ whole genome shotgun (WGS) entry which is preliminary data.</text>
</comment>
<dbReference type="Pfam" id="PF13202">
    <property type="entry name" value="EF-hand_5"/>
    <property type="match status" value="2"/>
</dbReference>
<dbReference type="RefSeq" id="WP_152808447.1">
    <property type="nucleotide sequence ID" value="NZ_WHUF01000008.1"/>
</dbReference>
<proteinExistence type="predicted"/>
<dbReference type="PROSITE" id="PS00018">
    <property type="entry name" value="EF_HAND_1"/>
    <property type="match status" value="1"/>
</dbReference>
<feature type="compositionally biased region" description="Gly residues" evidence="1">
    <location>
        <begin position="98"/>
        <end position="125"/>
    </location>
</feature>
<keyword evidence="4" id="KW-1185">Reference proteome</keyword>
<evidence type="ECO:0000256" key="1">
    <source>
        <dbReference type="SAM" id="MobiDB-lite"/>
    </source>
</evidence>
<dbReference type="AlphaFoldDB" id="A0A843SHZ7"/>
<feature type="compositionally biased region" description="Polar residues" evidence="1">
    <location>
        <begin position="1"/>
        <end position="17"/>
    </location>
</feature>
<accession>A0A843SHZ7</accession>
<evidence type="ECO:0000259" key="2">
    <source>
        <dbReference type="PROSITE" id="PS50222"/>
    </source>
</evidence>
<dbReference type="Proteomes" id="UP000444318">
    <property type="component" value="Unassembled WGS sequence"/>
</dbReference>
<dbReference type="EMBL" id="WHUF01000008">
    <property type="protein sequence ID" value="MQA22902.1"/>
    <property type="molecule type" value="Genomic_DNA"/>
</dbReference>
<dbReference type="InterPro" id="IPR002048">
    <property type="entry name" value="EF_hand_dom"/>
</dbReference>
<dbReference type="SMART" id="SM00054">
    <property type="entry name" value="EFh"/>
    <property type="match status" value="2"/>
</dbReference>
<feature type="domain" description="EF-hand" evidence="2">
    <location>
        <begin position="23"/>
        <end position="58"/>
    </location>
</feature>
<feature type="compositionally biased region" description="Basic and acidic residues" evidence="1">
    <location>
        <begin position="50"/>
        <end position="64"/>
    </location>
</feature>
<dbReference type="InterPro" id="IPR011992">
    <property type="entry name" value="EF-hand-dom_pair"/>
</dbReference>
<feature type="compositionally biased region" description="Polar residues" evidence="1">
    <location>
        <begin position="71"/>
        <end position="82"/>
    </location>
</feature>
<feature type="compositionally biased region" description="Polar residues" evidence="1">
    <location>
        <begin position="147"/>
        <end position="156"/>
    </location>
</feature>
<feature type="compositionally biased region" description="Low complexity" evidence="1">
    <location>
        <begin position="126"/>
        <end position="138"/>
    </location>
</feature>
<sequence>MTTAISGVSSGSTQPTSFDPAKGAARFAAKVFGDLDADKDGKVNKDEFVSGLEKKGVSADDATKQFDAIDTQKSGSITQSDLETAIKSGTFAPPRPSGGAGGAGGAQGGQGAKGAHGAGGGGAGGVSSTSSTSSSTTTYEAADTNKDGTVSAQEQLVYSIAHPDKTTDASKIGSNVDQLA</sequence>
<reference evidence="3 4" key="1">
    <citation type="submission" date="2019-10" db="EMBL/GenBank/DDBJ databases">
        <title>Two novel species isolated from a subtropical stream in China.</title>
        <authorList>
            <person name="Lu H."/>
        </authorList>
    </citation>
    <scope>NUCLEOTIDE SEQUENCE [LARGE SCALE GENOMIC DNA]</scope>
    <source>
        <strain evidence="3 4">FT103W</strain>
    </source>
</reference>
<dbReference type="Gene3D" id="1.10.238.10">
    <property type="entry name" value="EF-hand"/>
    <property type="match status" value="1"/>
</dbReference>
<organism evidence="3 4">
    <name type="scientific">Rugamonas rivuli</name>
    <dbReference type="NCBI Taxonomy" id="2743358"/>
    <lineage>
        <taxon>Bacteria</taxon>
        <taxon>Pseudomonadati</taxon>
        <taxon>Pseudomonadota</taxon>
        <taxon>Betaproteobacteria</taxon>
        <taxon>Burkholderiales</taxon>
        <taxon>Oxalobacteraceae</taxon>
        <taxon>Telluria group</taxon>
        <taxon>Rugamonas</taxon>
    </lineage>
</organism>
<protein>
    <submittedName>
        <fullName evidence="3">EF-hand domain-containing protein</fullName>
    </submittedName>
</protein>
<dbReference type="PROSITE" id="PS50222">
    <property type="entry name" value="EF_HAND_2"/>
    <property type="match status" value="1"/>
</dbReference>
<feature type="region of interest" description="Disordered" evidence="1">
    <location>
        <begin position="1"/>
        <end position="21"/>
    </location>
</feature>
<dbReference type="InterPro" id="IPR018247">
    <property type="entry name" value="EF_Hand_1_Ca_BS"/>
</dbReference>
<gene>
    <name evidence="3" type="ORF">GEV01_25620</name>
</gene>
<dbReference type="SUPFAM" id="SSF47473">
    <property type="entry name" value="EF-hand"/>
    <property type="match status" value="1"/>
</dbReference>